<comment type="similarity">
    <text evidence="3">In the C-terminal section; belongs to the pectinesterase family.</text>
</comment>
<dbReference type="InterPro" id="IPR033131">
    <property type="entry name" value="Pectinesterase_Asp_AS"/>
</dbReference>
<keyword evidence="4 7" id="KW-0378">Hydrolase</keyword>
<dbReference type="SMART" id="SM00856">
    <property type="entry name" value="PMEI"/>
    <property type="match status" value="1"/>
</dbReference>
<dbReference type="SUPFAM" id="SSF51126">
    <property type="entry name" value="Pectin lyase-like"/>
    <property type="match status" value="1"/>
</dbReference>
<comment type="similarity">
    <text evidence="2">In the N-terminal section; belongs to the PMEI family.</text>
</comment>
<sequence>MFEKIVIAVVSPILVVGVVIGVVITVHHTHKNEDQLPPDMNVVSIFCSFTHYNESCHRTLSSANSTDPKMLIAKAISAAEEAVTNFFNYSDSLMVQAKNNSLTKMALDDCKDMMNYAVDSLQTSYFDVNDNEIFDINERVNDLRTWLSAVLSYQQSCLDGFEHDSNMKETVQKGMVDARELTGNALTIVTHFLDIISRFDIKMPNPKPKPHKVVYGKKNGYPSWFSAKDRRLLNRIDNNHVIPNVVVAHDGSGQFKTIGAALAAAPKNSDVIQHVIYVKAGIYDECITVDKYYTNILMYGDGPTKTIVTGTKGAKDGGGMTTWRTATFAVIGNQFVAKSMGFQNTAGPEMHQAVALRVQSDKSIFFDCRIDSYQNTLHNQANRQFFRNCVISGTVDFIFGDSPAIIQNTLIIVRRPMDHQFNTLTAQGKDYIDENTGTVIQNCRIIPEQKLYNDRFEIATYLGRPWKKFSTTVIMESAIGDFIRPEGWIRFEGREKVDYGETVYYGEYNNRGPGANLHARVNWKGYHKMDRVSAMKFTLQSFLSSKGMAWLPLAGIPFTTTLRY</sequence>
<evidence type="ECO:0000256" key="3">
    <source>
        <dbReference type="ARBA" id="ARBA00007786"/>
    </source>
</evidence>
<evidence type="ECO:0000256" key="7">
    <source>
        <dbReference type="RuleBase" id="RU000589"/>
    </source>
</evidence>
<dbReference type="Pfam" id="PF01095">
    <property type="entry name" value="Pectinesterase"/>
    <property type="match status" value="1"/>
</dbReference>
<dbReference type="Proteomes" id="UP001472677">
    <property type="component" value="Unassembled WGS sequence"/>
</dbReference>
<evidence type="ECO:0000313" key="9">
    <source>
        <dbReference type="EMBL" id="KAK8530039.1"/>
    </source>
</evidence>
<keyword evidence="5 7" id="KW-0063">Aspartyl esterase</keyword>
<dbReference type="Gene3D" id="2.160.20.10">
    <property type="entry name" value="Single-stranded right-handed beta-helix, Pectin lyase-like"/>
    <property type="match status" value="1"/>
</dbReference>
<dbReference type="NCBIfam" id="TIGR01614">
    <property type="entry name" value="PME_inhib"/>
    <property type="match status" value="1"/>
</dbReference>
<evidence type="ECO:0000313" key="10">
    <source>
        <dbReference type="Proteomes" id="UP001472677"/>
    </source>
</evidence>
<dbReference type="Gene3D" id="1.20.140.40">
    <property type="entry name" value="Invertase/pectin methylesterase inhibitor family protein"/>
    <property type="match status" value="1"/>
</dbReference>
<accession>A0ABR2D5J4</accession>
<evidence type="ECO:0000256" key="6">
    <source>
        <dbReference type="PROSITE-ProRule" id="PRU10040"/>
    </source>
</evidence>
<evidence type="ECO:0000256" key="1">
    <source>
        <dbReference type="ARBA" id="ARBA00005184"/>
    </source>
</evidence>
<dbReference type="InterPro" id="IPR012334">
    <property type="entry name" value="Pectin_lyas_fold"/>
</dbReference>
<evidence type="ECO:0000259" key="8">
    <source>
        <dbReference type="SMART" id="SM00856"/>
    </source>
</evidence>
<feature type="active site" evidence="6">
    <location>
        <position position="396"/>
    </location>
</feature>
<dbReference type="InterPro" id="IPR035513">
    <property type="entry name" value="Invertase/methylesterase_inhib"/>
</dbReference>
<name>A0ABR2D5J4_9ROSI</name>
<dbReference type="Pfam" id="PF04043">
    <property type="entry name" value="PMEI"/>
    <property type="match status" value="1"/>
</dbReference>
<dbReference type="PANTHER" id="PTHR31707">
    <property type="entry name" value="PECTINESTERASE"/>
    <property type="match status" value="1"/>
</dbReference>
<evidence type="ECO:0000256" key="5">
    <source>
        <dbReference type="ARBA" id="ARBA00023085"/>
    </source>
</evidence>
<evidence type="ECO:0000256" key="4">
    <source>
        <dbReference type="ARBA" id="ARBA00022801"/>
    </source>
</evidence>
<dbReference type="InterPro" id="IPR011050">
    <property type="entry name" value="Pectin_lyase_fold/virulence"/>
</dbReference>
<dbReference type="EC" id="3.1.1.11" evidence="7"/>
<protein>
    <recommendedName>
        <fullName evidence="7">Pectinesterase</fullName>
        <ecNumber evidence="7">3.1.1.11</ecNumber>
    </recommendedName>
</protein>
<dbReference type="InterPro" id="IPR000070">
    <property type="entry name" value="Pectinesterase_cat"/>
</dbReference>
<gene>
    <name evidence="9" type="ORF">V6N12_060797</name>
</gene>
<comment type="caution">
    <text evidence="9">The sequence shown here is derived from an EMBL/GenBank/DDBJ whole genome shotgun (WGS) entry which is preliminary data.</text>
</comment>
<comment type="pathway">
    <text evidence="1 7">Glycan metabolism; pectin degradation; 2-dehydro-3-deoxy-D-gluconate from pectin: step 1/5.</text>
</comment>
<organism evidence="9 10">
    <name type="scientific">Hibiscus sabdariffa</name>
    <name type="common">roselle</name>
    <dbReference type="NCBI Taxonomy" id="183260"/>
    <lineage>
        <taxon>Eukaryota</taxon>
        <taxon>Viridiplantae</taxon>
        <taxon>Streptophyta</taxon>
        <taxon>Embryophyta</taxon>
        <taxon>Tracheophyta</taxon>
        <taxon>Spermatophyta</taxon>
        <taxon>Magnoliopsida</taxon>
        <taxon>eudicotyledons</taxon>
        <taxon>Gunneridae</taxon>
        <taxon>Pentapetalae</taxon>
        <taxon>rosids</taxon>
        <taxon>malvids</taxon>
        <taxon>Malvales</taxon>
        <taxon>Malvaceae</taxon>
        <taxon>Malvoideae</taxon>
        <taxon>Hibiscus</taxon>
    </lineage>
</organism>
<feature type="domain" description="Pectinesterase inhibitor" evidence="8">
    <location>
        <begin position="38"/>
        <end position="188"/>
    </location>
</feature>
<proteinExistence type="inferred from homology"/>
<dbReference type="SUPFAM" id="SSF101148">
    <property type="entry name" value="Plant invertase/pectin methylesterase inhibitor"/>
    <property type="match status" value="1"/>
</dbReference>
<dbReference type="EMBL" id="JBBPBM010000036">
    <property type="protein sequence ID" value="KAK8530039.1"/>
    <property type="molecule type" value="Genomic_DNA"/>
</dbReference>
<dbReference type="PROSITE" id="PS00503">
    <property type="entry name" value="PECTINESTERASE_2"/>
    <property type="match status" value="1"/>
</dbReference>
<evidence type="ECO:0000256" key="2">
    <source>
        <dbReference type="ARBA" id="ARBA00006027"/>
    </source>
</evidence>
<reference evidence="9 10" key="1">
    <citation type="journal article" date="2024" name="G3 (Bethesda)">
        <title>Genome assembly of Hibiscus sabdariffa L. provides insights into metabolisms of medicinal natural products.</title>
        <authorList>
            <person name="Kim T."/>
        </authorList>
    </citation>
    <scope>NUCLEOTIDE SEQUENCE [LARGE SCALE GENOMIC DNA]</scope>
    <source>
        <strain evidence="9">TK-2024</strain>
        <tissue evidence="9">Old leaves</tissue>
    </source>
</reference>
<comment type="catalytic activity">
    <reaction evidence="7">
        <text>[(1-&gt;4)-alpha-D-galacturonosyl methyl ester](n) + n H2O = [(1-&gt;4)-alpha-D-galacturonosyl](n) + n methanol + n H(+)</text>
        <dbReference type="Rhea" id="RHEA:22380"/>
        <dbReference type="Rhea" id="RHEA-COMP:14570"/>
        <dbReference type="Rhea" id="RHEA-COMP:14573"/>
        <dbReference type="ChEBI" id="CHEBI:15377"/>
        <dbReference type="ChEBI" id="CHEBI:15378"/>
        <dbReference type="ChEBI" id="CHEBI:17790"/>
        <dbReference type="ChEBI" id="CHEBI:140522"/>
        <dbReference type="ChEBI" id="CHEBI:140523"/>
        <dbReference type="EC" id="3.1.1.11"/>
    </reaction>
</comment>
<keyword evidence="10" id="KW-1185">Reference proteome</keyword>
<dbReference type="InterPro" id="IPR006501">
    <property type="entry name" value="Pectinesterase_inhib_dom"/>
</dbReference>
<dbReference type="CDD" id="cd15798">
    <property type="entry name" value="PMEI-like_3"/>
    <property type="match status" value="1"/>
</dbReference>